<protein>
    <submittedName>
        <fullName evidence="3">Uncharacterized protein</fullName>
    </submittedName>
</protein>
<feature type="non-terminal residue" evidence="3">
    <location>
        <position position="130"/>
    </location>
</feature>
<sequence length="130" mass="15268">MSSGRVEKRSARYPKKSSTERNEQLASEIDSSGYEVMPCSWCFDHGLECKMIERTRRCSECVRRGRSCDGTGVPVGVLSRVTAEQKRLERKEIEEEEAFEDLLQRQQRIQDEIREATARLIRLRKQRRFL</sequence>
<keyword evidence="4" id="KW-1185">Reference proteome</keyword>
<evidence type="ECO:0000313" key="4">
    <source>
        <dbReference type="Proteomes" id="UP000319257"/>
    </source>
</evidence>
<feature type="compositionally biased region" description="Basic and acidic residues" evidence="2">
    <location>
        <begin position="1"/>
        <end position="10"/>
    </location>
</feature>
<feature type="coiled-coil region" evidence="1">
    <location>
        <begin position="78"/>
        <end position="126"/>
    </location>
</feature>
<evidence type="ECO:0000256" key="2">
    <source>
        <dbReference type="SAM" id="MobiDB-lite"/>
    </source>
</evidence>
<name>A0A507BCG7_9PEZI</name>
<reference evidence="3 4" key="1">
    <citation type="submission" date="2019-06" db="EMBL/GenBank/DDBJ databases">
        <title>Draft genome sequence of the filamentous fungus Phialemoniopsis curvata isolated from diesel fuel.</title>
        <authorList>
            <person name="Varaljay V.A."/>
            <person name="Lyon W.J."/>
            <person name="Crouch A.L."/>
            <person name="Drake C.E."/>
            <person name="Hollomon J.M."/>
            <person name="Nadeau L.J."/>
            <person name="Nunn H.S."/>
            <person name="Stevenson B.S."/>
            <person name="Bojanowski C.L."/>
            <person name="Crookes-Goodson W.J."/>
        </authorList>
    </citation>
    <scope>NUCLEOTIDE SEQUENCE [LARGE SCALE GENOMIC DNA]</scope>
    <source>
        <strain evidence="3 4">D216</strain>
    </source>
</reference>
<dbReference type="AlphaFoldDB" id="A0A507BCG7"/>
<dbReference type="OrthoDB" id="5099098at2759"/>
<organism evidence="3 4">
    <name type="scientific">Thyridium curvatum</name>
    <dbReference type="NCBI Taxonomy" id="1093900"/>
    <lineage>
        <taxon>Eukaryota</taxon>
        <taxon>Fungi</taxon>
        <taxon>Dikarya</taxon>
        <taxon>Ascomycota</taxon>
        <taxon>Pezizomycotina</taxon>
        <taxon>Sordariomycetes</taxon>
        <taxon>Sordariomycetidae</taxon>
        <taxon>Thyridiales</taxon>
        <taxon>Thyridiaceae</taxon>
        <taxon>Thyridium</taxon>
    </lineage>
</organism>
<dbReference type="InParanoid" id="A0A507BCG7"/>
<dbReference type="EMBL" id="SKBQ01000242">
    <property type="protein sequence ID" value="TPX15099.1"/>
    <property type="molecule type" value="Genomic_DNA"/>
</dbReference>
<proteinExistence type="predicted"/>
<dbReference type="Proteomes" id="UP000319257">
    <property type="component" value="Unassembled WGS sequence"/>
</dbReference>
<feature type="region of interest" description="Disordered" evidence="2">
    <location>
        <begin position="1"/>
        <end position="26"/>
    </location>
</feature>
<evidence type="ECO:0000256" key="1">
    <source>
        <dbReference type="SAM" id="Coils"/>
    </source>
</evidence>
<accession>A0A507BCG7</accession>
<dbReference type="GeneID" id="41979885"/>
<keyword evidence="1" id="KW-0175">Coiled coil</keyword>
<gene>
    <name evidence="3" type="ORF">E0L32_012438</name>
</gene>
<evidence type="ECO:0000313" key="3">
    <source>
        <dbReference type="EMBL" id="TPX15099.1"/>
    </source>
</evidence>
<dbReference type="RefSeq" id="XP_030996810.1">
    <property type="nucleotide sequence ID" value="XM_031135278.1"/>
</dbReference>
<comment type="caution">
    <text evidence="3">The sequence shown here is derived from an EMBL/GenBank/DDBJ whole genome shotgun (WGS) entry which is preliminary data.</text>
</comment>